<gene>
    <name evidence="3" type="ORF">DK849_00340</name>
</gene>
<feature type="active site" description="Nucleophile" evidence="1">
    <location>
        <position position="401"/>
    </location>
</feature>
<feature type="binding site" evidence="1">
    <location>
        <position position="277"/>
    </location>
    <ligand>
        <name>S-adenosyl-L-methionine</name>
        <dbReference type="ChEBI" id="CHEBI:59789"/>
    </ligand>
</feature>
<dbReference type="NCBIfam" id="TIGR00479">
    <property type="entry name" value="rumA"/>
    <property type="match status" value="1"/>
</dbReference>
<feature type="active site" evidence="2">
    <location>
        <position position="401"/>
    </location>
</feature>
<protein>
    <submittedName>
        <fullName evidence="3">23S rRNA (Uracil(1939)-C(5))-methyltransferase RlmD</fullName>
        <ecNumber evidence="3">2.1.1.190</ecNumber>
    </submittedName>
</protein>
<dbReference type="InterPro" id="IPR030390">
    <property type="entry name" value="MeTrfase_TrmA_AS"/>
</dbReference>
<dbReference type="InterPro" id="IPR012340">
    <property type="entry name" value="NA-bd_OB-fold"/>
</dbReference>
<dbReference type="GO" id="GO:0008757">
    <property type="term" value="F:S-adenosylmethionine-dependent methyltransferase activity"/>
    <property type="evidence" value="ECO:0007669"/>
    <property type="project" value="UniProtKB-ARBA"/>
</dbReference>
<feature type="binding site" evidence="1">
    <location>
        <position position="374"/>
    </location>
    <ligand>
        <name>S-adenosyl-L-methionine</name>
        <dbReference type="ChEBI" id="CHEBI:59789"/>
    </ligand>
</feature>
<dbReference type="GO" id="GO:0032259">
    <property type="term" value="P:methylation"/>
    <property type="evidence" value="ECO:0007669"/>
    <property type="project" value="UniProtKB-KW"/>
</dbReference>
<feature type="binding site" evidence="1">
    <location>
        <position position="308"/>
    </location>
    <ligand>
        <name>S-adenosyl-L-methionine</name>
        <dbReference type="ChEBI" id="CHEBI:59789"/>
    </ligand>
</feature>
<dbReference type="PANTHER" id="PTHR11061">
    <property type="entry name" value="RNA M5U METHYLTRANSFERASE"/>
    <property type="match status" value="1"/>
</dbReference>
<dbReference type="PROSITE" id="PS51687">
    <property type="entry name" value="SAM_MT_RNA_M5U"/>
    <property type="match status" value="1"/>
</dbReference>
<dbReference type="Gene3D" id="2.40.50.1070">
    <property type="match status" value="1"/>
</dbReference>
<dbReference type="PROSITE" id="PS50926">
    <property type="entry name" value="TRAM"/>
    <property type="match status" value="1"/>
</dbReference>
<dbReference type="GO" id="GO:0008173">
    <property type="term" value="F:RNA methyltransferase activity"/>
    <property type="evidence" value="ECO:0007669"/>
    <property type="project" value="InterPro"/>
</dbReference>
<dbReference type="EMBL" id="CP030103">
    <property type="protein sequence ID" value="AWX42538.1"/>
    <property type="molecule type" value="Genomic_DNA"/>
</dbReference>
<dbReference type="InterPro" id="IPR002792">
    <property type="entry name" value="TRAM_dom"/>
</dbReference>
<dbReference type="AlphaFoldDB" id="A0A2Z4LM41"/>
<dbReference type="Proteomes" id="UP000249865">
    <property type="component" value="Chromosome"/>
</dbReference>
<evidence type="ECO:0000256" key="2">
    <source>
        <dbReference type="PROSITE-ProRule" id="PRU10015"/>
    </source>
</evidence>
<name>A0A2Z4LM41_9BACT</name>
<dbReference type="SUPFAM" id="SSF50249">
    <property type="entry name" value="Nucleic acid-binding proteins"/>
    <property type="match status" value="1"/>
</dbReference>
<accession>A0A2Z4LM41</accession>
<comment type="similarity">
    <text evidence="1">Belongs to the class I-like SAM-binding methyltransferase superfamily. RNA M5U methyltransferase family.</text>
</comment>
<organism evidence="3 4">
    <name type="scientific">Metamycoplasma cloacale</name>
    <dbReference type="NCBI Taxonomy" id="92401"/>
    <lineage>
        <taxon>Bacteria</taxon>
        <taxon>Bacillati</taxon>
        <taxon>Mycoplasmatota</taxon>
        <taxon>Mycoplasmoidales</taxon>
        <taxon>Metamycoplasmataceae</taxon>
        <taxon>Metamycoplasma</taxon>
    </lineage>
</organism>
<sequence length="445" mass="51866">MMEINSILKNISIEEISYEGYGVNRQFDKPIFVLNGITNEVVDVKIIQKGSKFYLAEIINFINKSLKRTEINNQELYKSGSASLMHLAYNEQLNFKNEIIEKLFKRNNNYEIKNRIISSISEWNYRNKITFQINIKSNKIECGFYEKCSHNIVVQKSLDLVIPSVKKVSESISRIFNTDNKEIIEWTKQINLQNITIQGSIYGSETFVVFNVLNDLNNKEIIDYIYKQTNDLNTNFVVSVVEKNLVVIKKSYIYHNSTIEHNFDNLIFKLDYNTFYQVNEAQMHNMFVWIKNKIKELNFTKNTLLDTYAGVGIIGMILSSEFKEVTSIEITKSALESFNKNKTLNNLNNIEMVIDNTHNFLKNTNKNFDLIVFDPPRNGLDNETIKLTAGKNVKNIVYVSCNPRTLSRDLIEFDKYGYVIQDVQTFDMFPQTPHIETVVIIQKRK</sequence>
<keyword evidence="4" id="KW-1185">Reference proteome</keyword>
<dbReference type="RefSeq" id="WP_029330588.1">
    <property type="nucleotide sequence ID" value="NZ_CP030103.1"/>
</dbReference>
<dbReference type="PROSITE" id="PS01231">
    <property type="entry name" value="TRMA_2"/>
    <property type="match status" value="1"/>
</dbReference>
<dbReference type="CDD" id="cd02440">
    <property type="entry name" value="AdoMet_MTases"/>
    <property type="match status" value="1"/>
</dbReference>
<dbReference type="GO" id="GO:0009451">
    <property type="term" value="P:RNA modification"/>
    <property type="evidence" value="ECO:0007669"/>
    <property type="project" value="UniProtKB-ARBA"/>
</dbReference>
<evidence type="ECO:0000313" key="4">
    <source>
        <dbReference type="Proteomes" id="UP000249865"/>
    </source>
</evidence>
<keyword evidence="1 3" id="KW-0808">Transferase</keyword>
<proteinExistence type="inferred from homology"/>
<feature type="binding site" evidence="1">
    <location>
        <position position="329"/>
    </location>
    <ligand>
        <name>S-adenosyl-L-methionine</name>
        <dbReference type="ChEBI" id="CHEBI:59789"/>
    </ligand>
</feature>
<dbReference type="Gene3D" id="2.40.50.140">
    <property type="entry name" value="Nucleic acid-binding proteins"/>
    <property type="match status" value="1"/>
</dbReference>
<dbReference type="InterPro" id="IPR029063">
    <property type="entry name" value="SAM-dependent_MTases_sf"/>
</dbReference>
<dbReference type="EC" id="2.1.1.190" evidence="3"/>
<dbReference type="OrthoDB" id="9804590at2"/>
<dbReference type="KEGG" id="mclo:DK849_00340"/>
<dbReference type="Pfam" id="PF05958">
    <property type="entry name" value="tRNA_U5-meth_tr"/>
    <property type="match status" value="1"/>
</dbReference>
<dbReference type="Gene3D" id="3.40.50.150">
    <property type="entry name" value="Vaccinia Virus protein VP39"/>
    <property type="match status" value="1"/>
</dbReference>
<dbReference type="InterPro" id="IPR010280">
    <property type="entry name" value="U5_MeTrfase_fam"/>
</dbReference>
<keyword evidence="1 3" id="KW-0489">Methyltransferase</keyword>
<evidence type="ECO:0000256" key="1">
    <source>
        <dbReference type="PROSITE-ProRule" id="PRU01024"/>
    </source>
</evidence>
<dbReference type="SUPFAM" id="SSF53335">
    <property type="entry name" value="S-adenosyl-L-methionine-dependent methyltransferases"/>
    <property type="match status" value="1"/>
</dbReference>
<dbReference type="InterPro" id="IPR030391">
    <property type="entry name" value="MeTrfase_TrmA_CS"/>
</dbReference>
<dbReference type="GO" id="GO:0006396">
    <property type="term" value="P:RNA processing"/>
    <property type="evidence" value="ECO:0007669"/>
    <property type="project" value="InterPro"/>
</dbReference>
<reference evidence="4" key="1">
    <citation type="submission" date="2018-06" db="EMBL/GenBank/DDBJ databases">
        <title>Complete genome sequences of Mycoplasma anatis, M. anseris and M. cloacale type strains.</title>
        <authorList>
            <person name="Grozner D."/>
            <person name="Forro B."/>
            <person name="Sulyok K.M."/>
            <person name="Marton S."/>
            <person name="Kreizinger Z."/>
            <person name="Banyai K."/>
            <person name="Gyuranecz M."/>
        </authorList>
    </citation>
    <scope>NUCLEOTIDE SEQUENCE [LARGE SCALE GENOMIC DNA]</scope>
    <source>
        <strain evidence="4">NCTC 10199</strain>
    </source>
</reference>
<dbReference type="PANTHER" id="PTHR11061:SF30">
    <property type="entry name" value="TRNA (URACIL(54)-C(5))-METHYLTRANSFERASE"/>
    <property type="match status" value="1"/>
</dbReference>
<evidence type="ECO:0000313" key="3">
    <source>
        <dbReference type="EMBL" id="AWX42538.1"/>
    </source>
</evidence>
<dbReference type="PROSITE" id="PS01230">
    <property type="entry name" value="TRMA_1"/>
    <property type="match status" value="1"/>
</dbReference>
<keyword evidence="1" id="KW-0949">S-adenosyl-L-methionine</keyword>